<feature type="active site" description="Cysteine persulfide intermediate" evidence="3">
    <location>
        <position position="107"/>
    </location>
</feature>
<keyword evidence="1 3" id="KW-0963">Cytoplasm</keyword>
<dbReference type="Gene3D" id="3.10.20.10">
    <property type="match status" value="1"/>
</dbReference>
<sequence length="264" mass="27911">MTARQGGTGFIEMETADGYTACLAEEVPVALTYNGTTQAVMMASPLDLEDFLVGFSITEGLIADLSEIETLEIIAHEDGYEARGWLVDQTASNFTARRRAILGPVGCGLCGIDSLEQAVRRLPVKAGEATTMIAASTPEQALEAMRAYQALHARTRATHAAGFWREGEGIVLLREDVGRHNALDKLVGALLRGGIDIADGAIVMTSRLSVDLVQKAAMVGAPVIIAPSAPTALAVRQADEAGITLVARQTGRIGTFTHPRRIAG</sequence>
<dbReference type="RefSeq" id="WP_183794818.1">
    <property type="nucleotide sequence ID" value="NZ_JACIDU010000020.1"/>
</dbReference>
<reference evidence="4 5" key="1">
    <citation type="submission" date="2020-08" db="EMBL/GenBank/DDBJ databases">
        <title>Genomic Encyclopedia of Type Strains, Phase IV (KMG-IV): sequencing the most valuable type-strain genomes for metagenomic binning, comparative biology and taxonomic classification.</title>
        <authorList>
            <person name="Goeker M."/>
        </authorList>
    </citation>
    <scope>NUCLEOTIDE SEQUENCE [LARGE SCALE GENOMIC DNA]</scope>
    <source>
        <strain evidence="4 5">DSM 26385</strain>
    </source>
</reference>
<organism evidence="4 5">
    <name type="scientific">Allorhizobium borbori</name>
    <dbReference type="NCBI Taxonomy" id="485907"/>
    <lineage>
        <taxon>Bacteria</taxon>
        <taxon>Pseudomonadati</taxon>
        <taxon>Pseudomonadota</taxon>
        <taxon>Alphaproteobacteria</taxon>
        <taxon>Hyphomicrobiales</taxon>
        <taxon>Rhizobiaceae</taxon>
        <taxon>Rhizobium/Agrobacterium group</taxon>
        <taxon>Allorhizobium</taxon>
    </lineage>
</organism>
<dbReference type="AlphaFoldDB" id="A0A7W6K533"/>
<dbReference type="Gene3D" id="3.40.140.10">
    <property type="entry name" value="Cytidine Deaminase, domain 2"/>
    <property type="match status" value="1"/>
</dbReference>
<gene>
    <name evidence="3" type="primary">fdhD</name>
    <name evidence="4" type="ORF">GGQ66_003965</name>
</gene>
<evidence type="ECO:0000256" key="1">
    <source>
        <dbReference type="ARBA" id="ARBA00022490"/>
    </source>
</evidence>
<dbReference type="Pfam" id="PF02634">
    <property type="entry name" value="FdhD-NarQ"/>
    <property type="match status" value="1"/>
</dbReference>
<accession>A0A7W6K533</accession>
<name>A0A7W6K533_9HYPH</name>
<proteinExistence type="inferred from homology"/>
<dbReference type="InterPro" id="IPR016193">
    <property type="entry name" value="Cytidine_deaminase-like"/>
</dbReference>
<dbReference type="EMBL" id="JACIDU010000020">
    <property type="protein sequence ID" value="MBB4105378.1"/>
    <property type="molecule type" value="Genomic_DNA"/>
</dbReference>
<protein>
    <recommendedName>
        <fullName evidence="3">Sulfur carrier protein FdhD</fullName>
    </recommendedName>
</protein>
<dbReference type="Proteomes" id="UP000584824">
    <property type="component" value="Unassembled WGS sequence"/>
</dbReference>
<evidence type="ECO:0000313" key="5">
    <source>
        <dbReference type="Proteomes" id="UP000584824"/>
    </source>
</evidence>
<comment type="subcellular location">
    <subcellularLocation>
        <location evidence="3">Cytoplasm</location>
    </subcellularLocation>
</comment>
<dbReference type="PANTHER" id="PTHR30592">
    <property type="entry name" value="FORMATE DEHYDROGENASE"/>
    <property type="match status" value="1"/>
</dbReference>
<comment type="caution">
    <text evidence="3">Lacks conserved residue(s) required for the propagation of feature annotation.</text>
</comment>
<dbReference type="PANTHER" id="PTHR30592:SF1">
    <property type="entry name" value="SULFUR CARRIER PROTEIN FDHD"/>
    <property type="match status" value="1"/>
</dbReference>
<dbReference type="PIRSF" id="PIRSF015626">
    <property type="entry name" value="FdhD"/>
    <property type="match status" value="1"/>
</dbReference>
<evidence type="ECO:0000313" key="4">
    <source>
        <dbReference type="EMBL" id="MBB4105378.1"/>
    </source>
</evidence>
<dbReference type="GO" id="GO:0016783">
    <property type="term" value="F:sulfurtransferase activity"/>
    <property type="evidence" value="ECO:0007669"/>
    <property type="project" value="InterPro"/>
</dbReference>
<keyword evidence="2 3" id="KW-0501">Molybdenum cofactor biosynthesis</keyword>
<evidence type="ECO:0000256" key="3">
    <source>
        <dbReference type="HAMAP-Rule" id="MF_00187"/>
    </source>
</evidence>
<dbReference type="SUPFAM" id="SSF53927">
    <property type="entry name" value="Cytidine deaminase-like"/>
    <property type="match status" value="1"/>
</dbReference>
<dbReference type="GO" id="GO:0005737">
    <property type="term" value="C:cytoplasm"/>
    <property type="evidence" value="ECO:0007669"/>
    <property type="project" value="UniProtKB-SubCell"/>
</dbReference>
<dbReference type="GO" id="GO:0097163">
    <property type="term" value="F:sulfur carrier activity"/>
    <property type="evidence" value="ECO:0007669"/>
    <property type="project" value="UniProtKB-UniRule"/>
</dbReference>
<comment type="caution">
    <text evidence="4">The sequence shown here is derived from an EMBL/GenBank/DDBJ whole genome shotgun (WGS) entry which is preliminary data.</text>
</comment>
<dbReference type="GO" id="GO:0006777">
    <property type="term" value="P:Mo-molybdopterin cofactor biosynthetic process"/>
    <property type="evidence" value="ECO:0007669"/>
    <property type="project" value="UniProtKB-UniRule"/>
</dbReference>
<comment type="similarity">
    <text evidence="3">Belongs to the FdhD family.</text>
</comment>
<dbReference type="InterPro" id="IPR003786">
    <property type="entry name" value="FdhD"/>
</dbReference>
<keyword evidence="5" id="KW-1185">Reference proteome</keyword>
<evidence type="ECO:0000256" key="2">
    <source>
        <dbReference type="ARBA" id="ARBA00023150"/>
    </source>
</evidence>
<comment type="function">
    <text evidence="3">Required for formate dehydrogenase (FDH) activity. Acts as a sulfur carrier protein that transfers sulfur from IscS to the molybdenum cofactor prior to its insertion into FDH.</text>
</comment>
<dbReference type="NCBIfam" id="TIGR00129">
    <property type="entry name" value="fdhD_narQ"/>
    <property type="match status" value="1"/>
</dbReference>
<dbReference type="HAMAP" id="MF_00187">
    <property type="entry name" value="FdhD"/>
    <property type="match status" value="1"/>
</dbReference>